<reference evidence="2" key="1">
    <citation type="submission" date="2020-10" db="EMBL/GenBank/DDBJ databases">
        <title>Microbiome of the Black Sea water column analyzed by genome centric metagenomics.</title>
        <authorList>
            <person name="Cabello-Yeves P.J."/>
            <person name="Callieri C."/>
            <person name="Picazo A."/>
            <person name="Mehrshad M."/>
            <person name="Haro-Moreno J.M."/>
            <person name="Roda-Garcia J."/>
            <person name="Dzembekova N."/>
            <person name="Slabakova V."/>
            <person name="Slabakova N."/>
            <person name="Moncheva S."/>
            <person name="Rodriguez-Valera F."/>
        </authorList>
    </citation>
    <scope>NUCLEOTIDE SEQUENCE</scope>
    <source>
        <strain evidence="2">BS307-5m-G5</strain>
    </source>
</reference>
<gene>
    <name evidence="2" type="ORF">ISQ19_05580</name>
</gene>
<comment type="caution">
    <text evidence="2">The sequence shown here is derived from an EMBL/GenBank/DDBJ whole genome shotgun (WGS) entry which is preliminary data.</text>
</comment>
<dbReference type="EMBL" id="JADHOK010000077">
    <property type="protein sequence ID" value="MBL6762150.1"/>
    <property type="molecule type" value="Genomic_DNA"/>
</dbReference>
<evidence type="ECO:0000313" key="2">
    <source>
        <dbReference type="EMBL" id="MBL6762150.1"/>
    </source>
</evidence>
<keyword evidence="1" id="KW-0175">Coiled coil</keyword>
<dbReference type="Proteomes" id="UP000785783">
    <property type="component" value="Unassembled WGS sequence"/>
</dbReference>
<dbReference type="AlphaFoldDB" id="A0A937L745"/>
<sequence>MMQKIQPALERLLKAVDRLTAEHARLSEAGEEMLGKLAELETLEVECAHLRTEVSTLKKQNQNLESSQKRAATQVEKAMRQIDDVLGEA</sequence>
<name>A0A937L745_9PROT</name>
<proteinExistence type="predicted"/>
<organism evidence="2 3">
    <name type="scientific">PS1 clade bacterium</name>
    <dbReference type="NCBI Taxonomy" id="2175152"/>
    <lineage>
        <taxon>Bacteria</taxon>
        <taxon>Pseudomonadati</taxon>
        <taxon>Pseudomonadota</taxon>
        <taxon>Alphaproteobacteria</taxon>
        <taxon>PS1 clade</taxon>
    </lineage>
</organism>
<accession>A0A937L745</accession>
<protein>
    <submittedName>
        <fullName evidence="2">Uncharacterized protein</fullName>
    </submittedName>
</protein>
<evidence type="ECO:0000313" key="3">
    <source>
        <dbReference type="Proteomes" id="UP000785783"/>
    </source>
</evidence>
<feature type="coiled-coil region" evidence="1">
    <location>
        <begin position="9"/>
        <end position="81"/>
    </location>
</feature>
<evidence type="ECO:0000256" key="1">
    <source>
        <dbReference type="SAM" id="Coils"/>
    </source>
</evidence>